<dbReference type="SUPFAM" id="SSF51215">
    <property type="entry name" value="Regulatory protein AraC"/>
    <property type="match status" value="1"/>
</dbReference>
<keyword evidence="1" id="KW-0805">Transcription regulation</keyword>
<dbReference type="InterPro" id="IPR018060">
    <property type="entry name" value="HTH_AraC"/>
</dbReference>
<evidence type="ECO:0000259" key="4">
    <source>
        <dbReference type="PROSITE" id="PS01124"/>
    </source>
</evidence>
<dbReference type="Pfam" id="PF02311">
    <property type="entry name" value="AraC_binding"/>
    <property type="match status" value="1"/>
</dbReference>
<dbReference type="PROSITE" id="PS01124">
    <property type="entry name" value="HTH_ARAC_FAMILY_2"/>
    <property type="match status" value="1"/>
</dbReference>
<dbReference type="Gene3D" id="1.10.10.60">
    <property type="entry name" value="Homeodomain-like"/>
    <property type="match status" value="2"/>
</dbReference>
<dbReference type="PROSITE" id="PS00041">
    <property type="entry name" value="HTH_ARAC_FAMILY_1"/>
    <property type="match status" value="1"/>
</dbReference>
<dbReference type="SMART" id="SM00342">
    <property type="entry name" value="HTH_ARAC"/>
    <property type="match status" value="1"/>
</dbReference>
<dbReference type="Proteomes" id="UP000714420">
    <property type="component" value="Unassembled WGS sequence"/>
</dbReference>
<dbReference type="SUPFAM" id="SSF46689">
    <property type="entry name" value="Homeodomain-like"/>
    <property type="match status" value="2"/>
</dbReference>
<evidence type="ECO:0000313" key="5">
    <source>
        <dbReference type="EMBL" id="NPD91324.1"/>
    </source>
</evidence>
<proteinExistence type="predicted"/>
<accession>A0ABX2AJJ4</accession>
<dbReference type="EMBL" id="JABKKF010000002">
    <property type="protein sequence ID" value="NPD91324.1"/>
    <property type="molecule type" value="Genomic_DNA"/>
</dbReference>
<dbReference type="RefSeq" id="WP_172273622.1">
    <property type="nucleotide sequence ID" value="NZ_CASGMU010000002.1"/>
</dbReference>
<dbReference type="InterPro" id="IPR009057">
    <property type="entry name" value="Homeodomain-like_sf"/>
</dbReference>
<dbReference type="CDD" id="cd06986">
    <property type="entry name" value="cupin_MmsR-like_N"/>
    <property type="match status" value="1"/>
</dbReference>
<name>A0ABX2AJJ4_9BACT</name>
<reference evidence="5 6" key="1">
    <citation type="submission" date="2020-05" db="EMBL/GenBank/DDBJ databases">
        <title>Distinct polysaccharide utilization as determinants for interspecies competition between intestinal Prevotella spp.</title>
        <authorList>
            <person name="Galvez E.J.C."/>
            <person name="Iljazovic A."/>
            <person name="Strowig T."/>
        </authorList>
    </citation>
    <scope>NUCLEOTIDE SEQUENCE [LARGE SCALE GENOMIC DNA]</scope>
    <source>
        <strain evidence="5 6">PMUR</strain>
    </source>
</reference>
<gene>
    <name evidence="5" type="ORF">HPS56_02995</name>
</gene>
<evidence type="ECO:0000256" key="2">
    <source>
        <dbReference type="ARBA" id="ARBA00023125"/>
    </source>
</evidence>
<evidence type="ECO:0000313" key="6">
    <source>
        <dbReference type="Proteomes" id="UP000714420"/>
    </source>
</evidence>
<keyword evidence="6" id="KW-1185">Reference proteome</keyword>
<evidence type="ECO:0000256" key="3">
    <source>
        <dbReference type="ARBA" id="ARBA00023163"/>
    </source>
</evidence>
<dbReference type="Pfam" id="PF12833">
    <property type="entry name" value="HTH_18"/>
    <property type="match status" value="1"/>
</dbReference>
<dbReference type="Gene3D" id="2.60.120.280">
    <property type="entry name" value="Regulatory protein AraC"/>
    <property type="match status" value="1"/>
</dbReference>
<dbReference type="PANTHER" id="PTHR43280:SF30">
    <property type="entry name" value="MMSAB OPERON REGULATORY PROTEIN"/>
    <property type="match status" value="1"/>
</dbReference>
<comment type="caution">
    <text evidence="5">The sequence shown here is derived from an EMBL/GenBank/DDBJ whole genome shotgun (WGS) entry which is preliminary data.</text>
</comment>
<dbReference type="InterPro" id="IPR037923">
    <property type="entry name" value="HTH-like"/>
</dbReference>
<feature type="domain" description="HTH araC/xylS-type" evidence="4">
    <location>
        <begin position="192"/>
        <end position="290"/>
    </location>
</feature>
<dbReference type="InterPro" id="IPR003313">
    <property type="entry name" value="AraC-bd"/>
</dbReference>
<dbReference type="PANTHER" id="PTHR43280">
    <property type="entry name" value="ARAC-FAMILY TRANSCRIPTIONAL REGULATOR"/>
    <property type="match status" value="1"/>
</dbReference>
<evidence type="ECO:0000256" key="1">
    <source>
        <dbReference type="ARBA" id="ARBA00023015"/>
    </source>
</evidence>
<dbReference type="InterPro" id="IPR018062">
    <property type="entry name" value="HTH_AraC-typ_CS"/>
</dbReference>
<keyword evidence="3" id="KW-0804">Transcription</keyword>
<keyword evidence="2" id="KW-0238">DNA-binding</keyword>
<organism evidence="5 6">
    <name type="scientific">Xylanibacter muris</name>
    <dbReference type="NCBI Taxonomy" id="2736290"/>
    <lineage>
        <taxon>Bacteria</taxon>
        <taxon>Pseudomonadati</taxon>
        <taxon>Bacteroidota</taxon>
        <taxon>Bacteroidia</taxon>
        <taxon>Bacteroidales</taxon>
        <taxon>Prevotellaceae</taxon>
        <taxon>Xylanibacter</taxon>
    </lineage>
</organism>
<protein>
    <submittedName>
        <fullName evidence="5">AraC family transcriptional regulator</fullName>
    </submittedName>
</protein>
<sequence length="311" mass="36199">MKQKDGFTGERSIILPQMAVEMERDDALTSSLYITDIGYYPKAINHFRERKIPINQYVLIFCISGAGWYSIDSKKFEVCENQYFILPANKPHAYASFDENPWTIYWVHFTGAHAAIYSEGAQCPQEVKPGLYSRINERNNIFEEIFNTLHEGYGRENLRYASSLLHHYLASMRYLQQYRKAGSTEKDTNIISASIHYMKENMEKHLSLKEISNYIGFSPTHFSVIFKQHTGHSPLSYLNLLRVQNACRMLETTEMKINQICHKVGINDCYYFSRMFSKIMGMSPKQYRETKNSEECLNSYTAPANVRHSHP</sequence>